<feature type="signal peptide" evidence="1">
    <location>
        <begin position="1"/>
        <end position="24"/>
    </location>
</feature>
<feature type="domain" description="Fibrinogen C-terminal" evidence="2">
    <location>
        <begin position="158"/>
        <end position="255"/>
    </location>
</feature>
<dbReference type="PROSITE" id="PS51406">
    <property type="entry name" value="FIBRINOGEN_C_2"/>
    <property type="match status" value="1"/>
</dbReference>
<dbReference type="EMBL" id="CACVKT020003141">
    <property type="protein sequence ID" value="CAC5381890.1"/>
    <property type="molecule type" value="Genomic_DNA"/>
</dbReference>
<proteinExistence type="predicted"/>
<keyword evidence="4" id="KW-1185">Reference proteome</keyword>
<dbReference type="InterPro" id="IPR002181">
    <property type="entry name" value="Fibrinogen_a/b/g_C_dom"/>
</dbReference>
<keyword evidence="1" id="KW-0732">Signal</keyword>
<feature type="chain" id="PRO_5027082200" description="Fibrinogen C-terminal domain-containing protein" evidence="1">
    <location>
        <begin position="25"/>
        <end position="255"/>
    </location>
</feature>
<reference evidence="3 4" key="1">
    <citation type="submission" date="2020-06" db="EMBL/GenBank/DDBJ databases">
        <authorList>
            <person name="Li R."/>
            <person name="Bekaert M."/>
        </authorList>
    </citation>
    <scope>NUCLEOTIDE SEQUENCE [LARGE SCALE GENOMIC DNA]</scope>
    <source>
        <strain evidence="4">wild</strain>
    </source>
</reference>
<dbReference type="Proteomes" id="UP000507470">
    <property type="component" value="Unassembled WGS sequence"/>
</dbReference>
<organism evidence="3 4">
    <name type="scientific">Mytilus coruscus</name>
    <name type="common">Sea mussel</name>
    <dbReference type="NCBI Taxonomy" id="42192"/>
    <lineage>
        <taxon>Eukaryota</taxon>
        <taxon>Metazoa</taxon>
        <taxon>Spiralia</taxon>
        <taxon>Lophotrochozoa</taxon>
        <taxon>Mollusca</taxon>
        <taxon>Bivalvia</taxon>
        <taxon>Autobranchia</taxon>
        <taxon>Pteriomorphia</taxon>
        <taxon>Mytilida</taxon>
        <taxon>Mytiloidea</taxon>
        <taxon>Mytilidae</taxon>
        <taxon>Mytilinae</taxon>
        <taxon>Mytilus</taxon>
    </lineage>
</organism>
<gene>
    <name evidence="3" type="ORF">MCOR_17748</name>
</gene>
<protein>
    <recommendedName>
        <fullName evidence="2">Fibrinogen C-terminal domain-containing protein</fullName>
    </recommendedName>
</protein>
<dbReference type="InterPro" id="IPR036056">
    <property type="entry name" value="Fibrinogen-like_C"/>
</dbReference>
<dbReference type="OrthoDB" id="7725475at2759"/>
<name>A0A6J8BF48_MYTCO</name>
<dbReference type="InterPro" id="IPR014716">
    <property type="entry name" value="Fibrinogen_a/b/g_C_1"/>
</dbReference>
<dbReference type="AlphaFoldDB" id="A0A6J8BF48"/>
<dbReference type="PANTHER" id="PTHR19143">
    <property type="entry name" value="FIBRINOGEN/TENASCIN/ANGIOPOEITIN"/>
    <property type="match status" value="1"/>
</dbReference>
<dbReference type="Gene3D" id="3.90.215.10">
    <property type="entry name" value="Gamma Fibrinogen, chain A, domain 1"/>
    <property type="match status" value="2"/>
</dbReference>
<evidence type="ECO:0000259" key="2">
    <source>
        <dbReference type="PROSITE" id="PS51406"/>
    </source>
</evidence>
<evidence type="ECO:0000313" key="3">
    <source>
        <dbReference type="EMBL" id="CAC5381890.1"/>
    </source>
</evidence>
<sequence length="255" mass="28344">MELKMLHGYTLVLVSILLNGKARADSCENGNCSVSIDIPLISKLNAPLKAELDITSLTEQLKELIQKEVKVAVSVEMKDLVENILDKRMQTALDSFEKSYNLTISTFIQKIEGNLMKDCNDINRTIHKSGVYHIYPNGAPGYKVYYDMDTDGGDGHSNYRLSFGTYSGSAENSLANKMKFTTADRQNDNRGKGGNCALDHYGGPWWYPYNCGGSDLNGEYVKGGKGLSSGKGVIWRGWKGFSYSMKVTKMMIRKT</sequence>
<dbReference type="GO" id="GO:0005615">
    <property type="term" value="C:extracellular space"/>
    <property type="evidence" value="ECO:0007669"/>
    <property type="project" value="TreeGrafter"/>
</dbReference>
<evidence type="ECO:0000313" key="4">
    <source>
        <dbReference type="Proteomes" id="UP000507470"/>
    </source>
</evidence>
<evidence type="ECO:0000256" key="1">
    <source>
        <dbReference type="SAM" id="SignalP"/>
    </source>
</evidence>
<dbReference type="SUPFAM" id="SSF56496">
    <property type="entry name" value="Fibrinogen C-terminal domain-like"/>
    <property type="match status" value="1"/>
</dbReference>
<dbReference type="InterPro" id="IPR050373">
    <property type="entry name" value="Fibrinogen_C-term_domain"/>
</dbReference>
<dbReference type="SMART" id="SM00186">
    <property type="entry name" value="FBG"/>
    <property type="match status" value="1"/>
</dbReference>
<accession>A0A6J8BF48</accession>
<dbReference type="Pfam" id="PF00147">
    <property type="entry name" value="Fibrinogen_C"/>
    <property type="match status" value="1"/>
</dbReference>